<feature type="transmembrane region" description="Helical" evidence="12">
    <location>
        <begin position="6"/>
        <end position="24"/>
    </location>
</feature>
<evidence type="ECO:0000313" key="13">
    <source>
        <dbReference type="EMBL" id="NNF05778.1"/>
    </source>
</evidence>
<keyword evidence="8 12" id="KW-1133">Transmembrane helix</keyword>
<dbReference type="GO" id="GO:0005886">
    <property type="term" value="C:plasma membrane"/>
    <property type="evidence" value="ECO:0007669"/>
    <property type="project" value="UniProtKB-SubCell"/>
</dbReference>
<evidence type="ECO:0000256" key="5">
    <source>
        <dbReference type="ARBA" id="ARBA00022692"/>
    </source>
</evidence>
<keyword evidence="9 12" id="KW-0472">Membrane</keyword>
<evidence type="ECO:0000256" key="9">
    <source>
        <dbReference type="ARBA" id="ARBA00023136"/>
    </source>
</evidence>
<keyword evidence="4 12" id="KW-1003">Cell membrane</keyword>
<evidence type="ECO:0000313" key="14">
    <source>
        <dbReference type="Proteomes" id="UP000547674"/>
    </source>
</evidence>
<dbReference type="Pfam" id="PF00813">
    <property type="entry name" value="FliP"/>
    <property type="match status" value="1"/>
</dbReference>
<comment type="similarity">
    <text evidence="1 12">Belongs to the FliP/MopC/SpaP family.</text>
</comment>
<evidence type="ECO:0000256" key="10">
    <source>
        <dbReference type="ARBA" id="ARBA00023143"/>
    </source>
</evidence>
<dbReference type="InterPro" id="IPR022781">
    <property type="entry name" value="Flagellar_biosynth_FliO"/>
</dbReference>
<comment type="function">
    <text evidence="12">Plays a role in the flagellum-specific transport system.</text>
</comment>
<feature type="transmembrane region" description="Helical" evidence="12">
    <location>
        <begin position="314"/>
        <end position="338"/>
    </location>
</feature>
<evidence type="ECO:0000256" key="8">
    <source>
        <dbReference type="ARBA" id="ARBA00022989"/>
    </source>
</evidence>
<dbReference type="Pfam" id="PF04347">
    <property type="entry name" value="FliO"/>
    <property type="match status" value="1"/>
</dbReference>
<feature type="transmembrane region" description="Helical" evidence="12">
    <location>
        <begin position="350"/>
        <end position="370"/>
    </location>
</feature>
<proteinExistence type="inferred from homology"/>
<dbReference type="GO" id="GO:0009425">
    <property type="term" value="C:bacterial-type flagellum basal body"/>
    <property type="evidence" value="ECO:0007669"/>
    <property type="project" value="UniProtKB-SubCell"/>
</dbReference>
<keyword evidence="11 12" id="KW-1006">Bacterial flagellum protein export</keyword>
<keyword evidence="13" id="KW-0969">Cilium</keyword>
<dbReference type="PRINTS" id="PR01302">
    <property type="entry name" value="TYPE3IMPPROT"/>
</dbReference>
<feature type="transmembrane region" description="Helical" evidence="12">
    <location>
        <begin position="111"/>
        <end position="130"/>
    </location>
</feature>
<dbReference type="NCBIfam" id="TIGR01103">
    <property type="entry name" value="fliP"/>
    <property type="match status" value="1"/>
</dbReference>
<organism evidence="13 14">
    <name type="scientific">Eiseniibacteriota bacterium</name>
    <dbReference type="NCBI Taxonomy" id="2212470"/>
    <lineage>
        <taxon>Bacteria</taxon>
        <taxon>Candidatus Eiseniibacteriota</taxon>
    </lineage>
</organism>
<comment type="caution">
    <text evidence="13">The sequence shown here is derived from an EMBL/GenBank/DDBJ whole genome shotgun (WGS) entry which is preliminary data.</text>
</comment>
<evidence type="ECO:0000256" key="2">
    <source>
        <dbReference type="ARBA" id="ARBA00021714"/>
    </source>
</evidence>
<evidence type="ECO:0000256" key="12">
    <source>
        <dbReference type="RuleBase" id="RU362069"/>
    </source>
</evidence>
<keyword evidence="10" id="KW-0975">Bacterial flagellum</keyword>
<accession>A0A7Y2E5V2</accession>
<dbReference type="PROSITE" id="PS01061">
    <property type="entry name" value="FLIP_2"/>
    <property type="match status" value="1"/>
</dbReference>
<keyword evidence="13" id="KW-0966">Cell projection</keyword>
<keyword evidence="7 12" id="KW-0653">Protein transport</keyword>
<evidence type="ECO:0000256" key="4">
    <source>
        <dbReference type="ARBA" id="ARBA00022475"/>
    </source>
</evidence>
<keyword evidence="3 12" id="KW-0813">Transport</keyword>
<comment type="subcellular location">
    <subcellularLocation>
        <location evidence="12">Cell membrane</location>
        <topology evidence="12">Multi-pass membrane protein</topology>
    </subcellularLocation>
    <subcellularLocation>
        <location evidence="12">Bacterial flagellum basal body</location>
    </subcellularLocation>
</comment>
<reference evidence="13 14" key="1">
    <citation type="submission" date="2020-03" db="EMBL/GenBank/DDBJ databases">
        <title>Metabolic flexibility allows generalist bacteria to become dominant in a frequently disturbed ecosystem.</title>
        <authorList>
            <person name="Chen Y.-J."/>
            <person name="Leung P.M."/>
            <person name="Bay S.K."/>
            <person name="Hugenholtz P."/>
            <person name="Kessler A.J."/>
            <person name="Shelley G."/>
            <person name="Waite D.W."/>
            <person name="Cook P.L."/>
            <person name="Greening C."/>
        </authorList>
    </citation>
    <scope>NUCLEOTIDE SEQUENCE [LARGE SCALE GENOMIC DNA]</scope>
    <source>
        <strain evidence="13">SS_bin_28</strain>
    </source>
</reference>
<name>A0A7Y2E5V2_UNCEI</name>
<dbReference type="NCBIfam" id="NF009438">
    <property type="entry name" value="PRK12797.1"/>
    <property type="match status" value="1"/>
</dbReference>
<protein>
    <recommendedName>
        <fullName evidence="2 12">Flagellar biosynthetic protein FliP</fullName>
    </recommendedName>
</protein>
<keyword evidence="5 12" id="KW-0812">Transmembrane</keyword>
<sequence>MIDSGLLEVLAAFLFLLVLLYVAYRLLRKMQGASVPGGADVPLRLLRRVSIGPKQGVGLLQVADRVLVISIADGGARLLTELKDESLTEVLESVSESKGSKVSKHPFARKFLPLLILGLSFLCISGTALAQGSLPPDPIPADASGFPNIPVDITVGDGDAPFRLSGAVGLVVFMGVLTLLPALVLLMTSFTRILIVLQFLKPALGTQNTPPMQLMVALSVLLSSVVMNPVLQEVNEVSLKPLQAGTIDQAEAYRQGIEPFREFMLAQVGDTDLSLFMDMGGIDQDTVAIEDVPTMTLISAFVTSELRRAFQMGFMIFIPFIVVDLIVASVLMSLGMFMLPPMMISLPFKLLLFVLADGWTLVVKNLVLSFG</sequence>
<dbReference type="InterPro" id="IPR005837">
    <property type="entry name" value="FliP"/>
</dbReference>
<dbReference type="AlphaFoldDB" id="A0A7Y2E5V2"/>
<evidence type="ECO:0000256" key="3">
    <source>
        <dbReference type="ARBA" id="ARBA00022448"/>
    </source>
</evidence>
<dbReference type="EMBL" id="JABDJR010000126">
    <property type="protein sequence ID" value="NNF05778.1"/>
    <property type="molecule type" value="Genomic_DNA"/>
</dbReference>
<evidence type="ECO:0000256" key="11">
    <source>
        <dbReference type="ARBA" id="ARBA00023225"/>
    </source>
</evidence>
<dbReference type="GO" id="GO:0044781">
    <property type="term" value="P:bacterial-type flagellum organization"/>
    <property type="evidence" value="ECO:0007669"/>
    <property type="project" value="UniProtKB-UniRule"/>
</dbReference>
<keyword evidence="6 12" id="KW-1005">Bacterial flagellum biogenesis</keyword>
<dbReference type="PANTHER" id="PTHR30587:SF0">
    <property type="entry name" value="FLAGELLAR BIOSYNTHETIC PROTEIN FLIP"/>
    <property type="match status" value="1"/>
</dbReference>
<evidence type="ECO:0000256" key="7">
    <source>
        <dbReference type="ARBA" id="ARBA00022927"/>
    </source>
</evidence>
<dbReference type="GO" id="GO:0009306">
    <property type="term" value="P:protein secretion"/>
    <property type="evidence" value="ECO:0007669"/>
    <property type="project" value="UniProtKB-UniRule"/>
</dbReference>
<evidence type="ECO:0000256" key="6">
    <source>
        <dbReference type="ARBA" id="ARBA00022795"/>
    </source>
</evidence>
<feature type="transmembrane region" description="Helical" evidence="12">
    <location>
        <begin position="167"/>
        <end position="200"/>
    </location>
</feature>
<keyword evidence="13" id="KW-0282">Flagellum</keyword>
<dbReference type="Proteomes" id="UP000547674">
    <property type="component" value="Unassembled WGS sequence"/>
</dbReference>
<evidence type="ECO:0000256" key="1">
    <source>
        <dbReference type="ARBA" id="ARBA00006257"/>
    </source>
</evidence>
<gene>
    <name evidence="12 13" type="primary">fliP</name>
    <name evidence="13" type="ORF">HKN21_03370</name>
</gene>
<dbReference type="PANTHER" id="PTHR30587">
    <property type="entry name" value="FLAGELLAR BIOSYNTHETIC PROTEIN FLIP"/>
    <property type="match status" value="1"/>
</dbReference>
<dbReference type="InterPro" id="IPR005838">
    <property type="entry name" value="T3SS_IM_P"/>
</dbReference>